<dbReference type="Proteomes" id="UP001596270">
    <property type="component" value="Unassembled WGS sequence"/>
</dbReference>
<gene>
    <name evidence="2" type="ORF">ACFQND_06325</name>
</gene>
<feature type="transmembrane region" description="Helical" evidence="1">
    <location>
        <begin position="117"/>
        <end position="136"/>
    </location>
</feature>
<protein>
    <recommendedName>
        <fullName evidence="4">Transmembrane protein</fullName>
    </recommendedName>
</protein>
<accession>A0ABW1TV86</accession>
<feature type="transmembrane region" description="Helical" evidence="1">
    <location>
        <begin position="84"/>
        <end position="105"/>
    </location>
</feature>
<keyword evidence="1" id="KW-0472">Membrane</keyword>
<feature type="transmembrane region" description="Helical" evidence="1">
    <location>
        <begin position="20"/>
        <end position="40"/>
    </location>
</feature>
<evidence type="ECO:0008006" key="4">
    <source>
        <dbReference type="Google" id="ProtNLM"/>
    </source>
</evidence>
<evidence type="ECO:0000313" key="2">
    <source>
        <dbReference type="EMBL" id="MFC6280844.1"/>
    </source>
</evidence>
<reference evidence="3" key="1">
    <citation type="journal article" date="2019" name="Int. J. Syst. Evol. Microbiol.">
        <title>The Global Catalogue of Microorganisms (GCM) 10K type strain sequencing project: providing services to taxonomists for standard genome sequencing and annotation.</title>
        <authorList>
            <consortium name="The Broad Institute Genomics Platform"/>
            <consortium name="The Broad Institute Genome Sequencing Center for Infectious Disease"/>
            <person name="Wu L."/>
            <person name="Ma J."/>
        </authorList>
    </citation>
    <scope>NUCLEOTIDE SEQUENCE [LARGE SCALE GENOMIC DNA]</scope>
    <source>
        <strain evidence="3">CCUG 39402</strain>
    </source>
</reference>
<feature type="transmembrane region" description="Helical" evidence="1">
    <location>
        <begin position="52"/>
        <end position="72"/>
    </location>
</feature>
<keyword evidence="3" id="KW-1185">Reference proteome</keyword>
<sequence length="164" mass="18020">MTTHHMFSIRLPKAQRWATYLALIVVAASGLIWSLLHDVLQWGWMLAERRLLTVHGVAAAIALVIVGGLLPLHIRLAWRVKRNLASGLVALSLMALLGATGMLLYYGGEEWRDWVRWGHIGVGTVACLAIPAHIWLGRRRVARLPASVAATPLGSKAERVTGLR</sequence>
<comment type="caution">
    <text evidence="2">The sequence shown here is derived from an EMBL/GenBank/DDBJ whole genome shotgun (WGS) entry which is preliminary data.</text>
</comment>
<dbReference type="EMBL" id="JBHSRS010000014">
    <property type="protein sequence ID" value="MFC6280844.1"/>
    <property type="molecule type" value="Genomic_DNA"/>
</dbReference>
<keyword evidence="1" id="KW-1133">Transmembrane helix</keyword>
<dbReference type="RefSeq" id="WP_293602084.1">
    <property type="nucleotide sequence ID" value="NZ_JBHSRS010000014.1"/>
</dbReference>
<evidence type="ECO:0000313" key="3">
    <source>
        <dbReference type="Proteomes" id="UP001596270"/>
    </source>
</evidence>
<name>A0ABW1TV86_9BURK</name>
<keyword evidence="1" id="KW-0812">Transmembrane</keyword>
<organism evidence="2 3">
    <name type="scientific">Polaromonas aquatica</name>
    <dbReference type="NCBI Taxonomy" id="332657"/>
    <lineage>
        <taxon>Bacteria</taxon>
        <taxon>Pseudomonadati</taxon>
        <taxon>Pseudomonadota</taxon>
        <taxon>Betaproteobacteria</taxon>
        <taxon>Burkholderiales</taxon>
        <taxon>Comamonadaceae</taxon>
        <taxon>Polaromonas</taxon>
    </lineage>
</organism>
<proteinExistence type="predicted"/>
<evidence type="ECO:0000256" key="1">
    <source>
        <dbReference type="SAM" id="Phobius"/>
    </source>
</evidence>